<dbReference type="PaxDb" id="1148-1652699"/>
<dbReference type="PIR" id="S77285">
    <property type="entry name" value="S77285"/>
</dbReference>
<dbReference type="InParanoid" id="P73579"/>
<evidence type="ECO:0000313" key="1">
    <source>
        <dbReference type="EMBL" id="BAA17619.1"/>
    </source>
</evidence>
<dbReference type="KEGG" id="syn:slr0890"/>
<dbReference type="EMBL" id="BA000022">
    <property type="protein sequence ID" value="BAA17619.1"/>
    <property type="molecule type" value="Genomic_DNA"/>
</dbReference>
<dbReference type="Proteomes" id="UP000001425">
    <property type="component" value="Chromosome"/>
</dbReference>
<organism evidence="1 2">
    <name type="scientific">Synechocystis sp. (strain ATCC 27184 / PCC 6803 / Kazusa)</name>
    <dbReference type="NCBI Taxonomy" id="1111708"/>
    <lineage>
        <taxon>Bacteria</taxon>
        <taxon>Bacillati</taxon>
        <taxon>Cyanobacteriota</taxon>
        <taxon>Cyanophyceae</taxon>
        <taxon>Synechococcales</taxon>
        <taxon>Merismopediaceae</taxon>
        <taxon>Synechocystis</taxon>
    </lineage>
</organism>
<dbReference type="IntAct" id="P73579">
    <property type="interactions" value="1"/>
</dbReference>
<gene>
    <name evidence="1" type="ordered locus">slr0890</name>
</gene>
<dbReference type="Gene3D" id="2.40.70.10">
    <property type="entry name" value="Acid Proteases"/>
    <property type="match status" value="1"/>
</dbReference>
<reference evidence="1 2" key="2">
    <citation type="journal article" date="1996" name="DNA Res.">
        <title>Sequence analysis of the genome of the unicellular cyanobacterium Synechocystis sp. strain PCC6803. II. Sequence determination of the entire genome and assignment of potential protein-coding regions.</title>
        <authorList>
            <person name="Kaneko T."/>
            <person name="Sato S."/>
            <person name="Kotani H."/>
            <person name="Tanaka A."/>
            <person name="Asamizu E."/>
            <person name="Nakamura Y."/>
            <person name="Miyajima N."/>
            <person name="Hirosawa M."/>
            <person name="Sugiura M."/>
            <person name="Sasamoto S."/>
            <person name="Kimura T."/>
            <person name="Hosouchi T."/>
            <person name="Matsuno A."/>
            <person name="Muraki A."/>
            <person name="Nakazaki N."/>
            <person name="Naruo K."/>
            <person name="Okumura S."/>
            <person name="Shimpo S."/>
            <person name="Takeuchi C."/>
            <person name="Wada T."/>
            <person name="Watanabe A."/>
            <person name="Yamada M."/>
            <person name="Yasuda M."/>
            <person name="Tabata S."/>
        </authorList>
    </citation>
    <scope>NUCLEOTIDE SEQUENCE [LARGE SCALE GENOMIC DNA]</scope>
    <source>
        <strain evidence="2">ATCC 27184 / PCC 6803 / Kazusa</strain>
    </source>
</reference>
<reference evidence="1 2" key="1">
    <citation type="journal article" date="1995" name="DNA Res.">
        <title>Sequence analysis of the genome of the unicellular cyanobacterium Synechocystis sp. strain PCC6803. I. Sequence features in the 1 Mb region from map positions 64% to 92% of the genome.</title>
        <authorList>
            <person name="Kaneko T."/>
            <person name="Tanaka A."/>
            <person name="Sato S."/>
            <person name="Kotani H."/>
            <person name="Sazuka T."/>
            <person name="Miyajima N."/>
            <person name="Sugiura M."/>
            <person name="Tabata S."/>
        </authorList>
    </citation>
    <scope>NUCLEOTIDE SEQUENCE [LARGE SCALE GENOMIC DNA]</scope>
    <source>
        <strain evidence="2">ATCC 27184 / PCC 6803 / Kazusa</strain>
    </source>
</reference>
<dbReference type="NCBIfam" id="TIGR03698">
    <property type="entry name" value="clan_AA_DTGF"/>
    <property type="match status" value="1"/>
</dbReference>
<protein>
    <submittedName>
        <fullName evidence="1">Slr0890 protein</fullName>
    </submittedName>
</protein>
<dbReference type="InterPro" id="IPR021109">
    <property type="entry name" value="Peptidase_aspartic_dom_sf"/>
</dbReference>
<name>P73579_SYNY3</name>
<accession>P73579</accession>
<dbReference type="AlphaFoldDB" id="P73579"/>
<keyword evidence="2" id="KW-1185">Reference proteome</keyword>
<evidence type="ECO:0000313" key="2">
    <source>
        <dbReference type="Proteomes" id="UP000001425"/>
    </source>
</evidence>
<dbReference type="eggNOG" id="COG3577">
    <property type="taxonomic scope" value="Bacteria"/>
</dbReference>
<dbReference type="EnsemblBacteria" id="BAA17619">
    <property type="protein sequence ID" value="BAA17619"/>
    <property type="gene ID" value="BAA17619"/>
</dbReference>
<sequence length="131" mass="14188">MGLVYANIELINPKEQALQPMKVNALVDTGAITLCIPEHVVIQLKLETLEQREVTTADSKKRLVDYVGPVQVRFGNRNCFTGALVLGDAVLLGAVPLEDMDLVISPRSQTITVNPESPNIPAALVKTALEI</sequence>
<dbReference type="InterPro" id="IPR022274">
    <property type="entry name" value="Peptidase_asp_AF0612"/>
</dbReference>
<proteinExistence type="predicted"/>